<dbReference type="Gene3D" id="1.10.10.10">
    <property type="entry name" value="Winged helix-like DNA-binding domain superfamily/Winged helix DNA-binding domain"/>
    <property type="match status" value="1"/>
</dbReference>
<dbReference type="InterPro" id="IPR036388">
    <property type="entry name" value="WH-like_DNA-bd_sf"/>
</dbReference>
<dbReference type="EMBL" id="CAJPVI010000056">
    <property type="protein sequence ID" value="CAG2159213.1"/>
    <property type="molecule type" value="Genomic_DNA"/>
</dbReference>
<keyword evidence="4" id="KW-1185">Reference proteome</keyword>
<comment type="caution">
    <text evidence="3">The sequence shown here is derived from an EMBL/GenBank/DDBJ whole genome shotgun (WGS) entry which is preliminary data.</text>
</comment>
<dbReference type="Pfam" id="PF08722">
    <property type="entry name" value="Tn7_TnsA-like_N"/>
    <property type="match status" value="1"/>
</dbReference>
<evidence type="ECO:0000313" key="4">
    <source>
        <dbReference type="Proteomes" id="UP000672657"/>
    </source>
</evidence>
<dbReference type="Proteomes" id="UP000672657">
    <property type="component" value="Unassembled WGS sequence"/>
</dbReference>
<name>A0ABN7QAA9_9BURK</name>
<accession>A0ABN7QAA9</accession>
<dbReference type="Gene3D" id="3.40.1350.10">
    <property type="match status" value="1"/>
</dbReference>
<dbReference type="RefSeq" id="WP_211957351.1">
    <property type="nucleotide sequence ID" value="NZ_CAJPVI010000056.1"/>
</dbReference>
<dbReference type="InterPro" id="IPR011856">
    <property type="entry name" value="tRNA_endonuc-like_dom_sf"/>
</dbReference>
<dbReference type="SUPFAM" id="SSF52980">
    <property type="entry name" value="Restriction endonuclease-like"/>
    <property type="match status" value="1"/>
</dbReference>
<dbReference type="InterPro" id="IPR014832">
    <property type="entry name" value="TnsA_C"/>
</dbReference>
<evidence type="ECO:0000259" key="1">
    <source>
        <dbReference type="Pfam" id="PF08721"/>
    </source>
</evidence>
<dbReference type="InterPro" id="IPR014833">
    <property type="entry name" value="TnsA_N"/>
</dbReference>
<feature type="domain" description="TnsA endonuclease N-terminal" evidence="2">
    <location>
        <begin position="104"/>
        <end position="190"/>
    </location>
</feature>
<dbReference type="Pfam" id="PF08721">
    <property type="entry name" value="Tn7_Tnp_TnsA_C"/>
    <property type="match status" value="1"/>
</dbReference>
<dbReference type="InterPro" id="IPR011335">
    <property type="entry name" value="Restrct_endonuc-II-like"/>
</dbReference>
<gene>
    <name evidence="3" type="ORF">LMG26411_06526</name>
</gene>
<evidence type="ECO:0000259" key="2">
    <source>
        <dbReference type="Pfam" id="PF08722"/>
    </source>
</evidence>
<organism evidence="3 4">
    <name type="scientific">Cupriavidus numazuensis</name>
    <dbReference type="NCBI Taxonomy" id="221992"/>
    <lineage>
        <taxon>Bacteria</taxon>
        <taxon>Pseudomonadati</taxon>
        <taxon>Pseudomonadota</taxon>
        <taxon>Betaproteobacteria</taxon>
        <taxon>Burkholderiales</taxon>
        <taxon>Burkholderiaceae</taxon>
        <taxon>Cupriavidus</taxon>
    </lineage>
</organism>
<dbReference type="CDD" id="cd22362">
    <property type="entry name" value="TnsA_endonuclease-like"/>
    <property type="match status" value="1"/>
</dbReference>
<evidence type="ECO:0000313" key="3">
    <source>
        <dbReference type="EMBL" id="CAG2159213.1"/>
    </source>
</evidence>
<sequence>MATSAKRVLIVSPLGLPPFYVPQRRYKYALDEAKIARWLKEGRGLGERETYKPWYTVADVPSHGKVTRVCGEEKFGLRNMHFLSTNEWYAALHLWYDDACVGLVEQFPFRDRLQTLAVAARLGIKHPEDAIHKIPIVITTDIVAKFFIHGQTYKQAIAVKPIDAFGNERTQEKLRLEEEVNKLNGVPWDIWIDKELRGTYGDNLEWLHGYNRRLIITPEHTDLLLVSFLKYPNTPASKVCGECDRLSKSPAGTYLGILRALLATKRLSTDLNVTNLQGKSARVFFPMGTLATRATCLRRNIAIESSLTKLPLECHFPSGATSQTPYRALAYLRSKSHA</sequence>
<proteinExistence type="predicted"/>
<protein>
    <submittedName>
        <fullName evidence="3">Uncharacterized protein</fullName>
    </submittedName>
</protein>
<feature type="domain" description="TnsA endonuclease C-terminal" evidence="1">
    <location>
        <begin position="199"/>
        <end position="271"/>
    </location>
</feature>
<reference evidence="3 4" key="1">
    <citation type="submission" date="2021-03" db="EMBL/GenBank/DDBJ databases">
        <authorList>
            <person name="Peeters C."/>
        </authorList>
    </citation>
    <scope>NUCLEOTIDE SEQUENCE [LARGE SCALE GENOMIC DNA]</scope>
    <source>
        <strain evidence="3 4">LMG 26411</strain>
    </source>
</reference>